<accession>A0A5E4PPH9</accession>
<feature type="compositionally biased region" description="Low complexity" evidence="1">
    <location>
        <begin position="13"/>
        <end position="45"/>
    </location>
</feature>
<evidence type="ECO:0000256" key="1">
    <source>
        <dbReference type="SAM" id="MobiDB-lite"/>
    </source>
</evidence>
<name>A0A5E4PPH9_9NEOP</name>
<dbReference type="Proteomes" id="UP000324832">
    <property type="component" value="Unassembled WGS sequence"/>
</dbReference>
<reference evidence="2 3" key="1">
    <citation type="submission" date="2017-07" db="EMBL/GenBank/DDBJ databases">
        <authorList>
            <person name="Talla V."/>
            <person name="Backstrom N."/>
        </authorList>
    </citation>
    <scope>NUCLEOTIDE SEQUENCE [LARGE SCALE GENOMIC DNA]</scope>
</reference>
<protein>
    <submittedName>
        <fullName evidence="2">Uncharacterized protein</fullName>
    </submittedName>
</protein>
<dbReference type="AlphaFoldDB" id="A0A5E4PPH9"/>
<dbReference type="EMBL" id="FZQP02000226">
    <property type="protein sequence ID" value="VVC87997.1"/>
    <property type="molecule type" value="Genomic_DNA"/>
</dbReference>
<evidence type="ECO:0000313" key="3">
    <source>
        <dbReference type="Proteomes" id="UP000324832"/>
    </source>
</evidence>
<keyword evidence="3" id="KW-1185">Reference proteome</keyword>
<gene>
    <name evidence="2" type="ORF">LSINAPIS_LOCUS1472</name>
</gene>
<sequence>MRGPSAPSRWGGRPRASSSACSRPTSPSSDDDSSAAAAPATAHSSDGGEAAHGAGHNIYASEGTHKYLHEKPCIGVTHIPMYVVTKSLVMCPFIDEHKIDIFAYLLDSLVSAECDDGVMCCSAIDEVGRHATACVWPAQAARARYLPGTMPGRAVHHCLCIHYQNRLNKHHPL</sequence>
<organism evidence="2 3">
    <name type="scientific">Leptidea sinapis</name>
    <dbReference type="NCBI Taxonomy" id="189913"/>
    <lineage>
        <taxon>Eukaryota</taxon>
        <taxon>Metazoa</taxon>
        <taxon>Ecdysozoa</taxon>
        <taxon>Arthropoda</taxon>
        <taxon>Hexapoda</taxon>
        <taxon>Insecta</taxon>
        <taxon>Pterygota</taxon>
        <taxon>Neoptera</taxon>
        <taxon>Endopterygota</taxon>
        <taxon>Lepidoptera</taxon>
        <taxon>Glossata</taxon>
        <taxon>Ditrysia</taxon>
        <taxon>Papilionoidea</taxon>
        <taxon>Pieridae</taxon>
        <taxon>Dismorphiinae</taxon>
        <taxon>Leptidea</taxon>
    </lineage>
</organism>
<feature type="region of interest" description="Disordered" evidence="1">
    <location>
        <begin position="1"/>
        <end position="55"/>
    </location>
</feature>
<proteinExistence type="predicted"/>
<evidence type="ECO:0000313" key="2">
    <source>
        <dbReference type="EMBL" id="VVC87997.1"/>
    </source>
</evidence>